<keyword evidence="4" id="KW-0408">Iron</keyword>
<evidence type="ECO:0000259" key="5">
    <source>
        <dbReference type="PROSITE" id="PS51471"/>
    </source>
</evidence>
<dbReference type="PANTHER" id="PTHR10209">
    <property type="entry name" value="OXIDOREDUCTASE, 2OG-FE II OXYGENASE FAMILY PROTEIN"/>
    <property type="match status" value="1"/>
</dbReference>
<proteinExistence type="inferred from homology"/>
<dbReference type="GO" id="GO:0046872">
    <property type="term" value="F:metal ion binding"/>
    <property type="evidence" value="ECO:0007669"/>
    <property type="project" value="UniProtKB-KW"/>
</dbReference>
<dbReference type="AlphaFoldDB" id="A0A383A433"/>
<sequence>GYNADIKEFWQTGRPLPKGHRFEKWMPPNNWVSEIPYFKEKMSELFSQFDQLGKTLLQAVALFLDLEKNYFEEIVSEGNNVMRSIHYPPIIQNEVGERSGAHEDINLITLLVGGHQPGLQIYSNEGKWKSADLERRTIICNIGDMLQRFTNHKLVSTTHRVVNPFNQLGNKSRFSIPYFVHPNPDWYIETLDSCCTEDNPNRYEEGILSEDYLQERLKEIKLI</sequence>
<evidence type="ECO:0000313" key="6">
    <source>
        <dbReference type="EMBL" id="SVE02454.1"/>
    </source>
</evidence>
<accession>A0A383A433</accession>
<reference evidence="6" key="1">
    <citation type="submission" date="2018-05" db="EMBL/GenBank/DDBJ databases">
        <authorList>
            <person name="Lanie J.A."/>
            <person name="Ng W.-L."/>
            <person name="Kazmierczak K.M."/>
            <person name="Andrzejewski T.M."/>
            <person name="Davidsen T.M."/>
            <person name="Wayne K.J."/>
            <person name="Tettelin H."/>
            <person name="Glass J.I."/>
            <person name="Rusch D."/>
            <person name="Podicherti R."/>
            <person name="Tsui H.-C.T."/>
            <person name="Winkler M.E."/>
        </authorList>
    </citation>
    <scope>NUCLEOTIDE SEQUENCE</scope>
</reference>
<dbReference type="InterPro" id="IPR027443">
    <property type="entry name" value="IPNS-like_sf"/>
</dbReference>
<evidence type="ECO:0000256" key="4">
    <source>
        <dbReference type="ARBA" id="ARBA00023004"/>
    </source>
</evidence>
<organism evidence="6">
    <name type="scientific">marine metagenome</name>
    <dbReference type="NCBI Taxonomy" id="408172"/>
    <lineage>
        <taxon>unclassified sequences</taxon>
        <taxon>metagenomes</taxon>
        <taxon>ecological metagenomes</taxon>
    </lineage>
</organism>
<feature type="non-terminal residue" evidence="6">
    <location>
        <position position="1"/>
    </location>
</feature>
<evidence type="ECO:0000256" key="2">
    <source>
        <dbReference type="ARBA" id="ARBA00022723"/>
    </source>
</evidence>
<evidence type="ECO:0000256" key="3">
    <source>
        <dbReference type="ARBA" id="ARBA00023002"/>
    </source>
</evidence>
<feature type="domain" description="Fe2OG dioxygenase" evidence="5">
    <location>
        <begin position="78"/>
        <end position="182"/>
    </location>
</feature>
<dbReference type="InterPro" id="IPR005123">
    <property type="entry name" value="Oxoglu/Fe-dep_dioxygenase_dom"/>
</dbReference>
<dbReference type="SUPFAM" id="SSF51197">
    <property type="entry name" value="Clavaminate synthase-like"/>
    <property type="match status" value="1"/>
</dbReference>
<dbReference type="PROSITE" id="PS51471">
    <property type="entry name" value="FE2OG_OXY"/>
    <property type="match status" value="1"/>
</dbReference>
<dbReference type="Gene3D" id="2.60.120.330">
    <property type="entry name" value="B-lactam Antibiotic, Isopenicillin N Synthase, Chain"/>
    <property type="match status" value="1"/>
</dbReference>
<comment type="similarity">
    <text evidence="1">Belongs to the iron/ascorbate-dependent oxidoreductase family.</text>
</comment>
<dbReference type="EMBL" id="UINC01188979">
    <property type="protein sequence ID" value="SVE02454.1"/>
    <property type="molecule type" value="Genomic_DNA"/>
</dbReference>
<name>A0A383A433_9ZZZZ</name>
<keyword evidence="3" id="KW-0560">Oxidoreductase</keyword>
<dbReference type="GO" id="GO:0016491">
    <property type="term" value="F:oxidoreductase activity"/>
    <property type="evidence" value="ECO:0007669"/>
    <property type="project" value="UniProtKB-KW"/>
</dbReference>
<evidence type="ECO:0000256" key="1">
    <source>
        <dbReference type="ARBA" id="ARBA00008056"/>
    </source>
</evidence>
<gene>
    <name evidence="6" type="ORF">METZ01_LOCUS455308</name>
</gene>
<dbReference type="InterPro" id="IPR044861">
    <property type="entry name" value="IPNS-like_FE2OG_OXY"/>
</dbReference>
<keyword evidence="2" id="KW-0479">Metal-binding</keyword>
<dbReference type="PANTHER" id="PTHR10209:SF881">
    <property type="entry name" value="FI07970P-RELATED"/>
    <property type="match status" value="1"/>
</dbReference>
<dbReference type="Pfam" id="PF03171">
    <property type="entry name" value="2OG-FeII_Oxy"/>
    <property type="match status" value="1"/>
</dbReference>
<protein>
    <recommendedName>
        <fullName evidence="5">Fe2OG dioxygenase domain-containing protein</fullName>
    </recommendedName>
</protein>